<keyword evidence="8" id="KW-1185">Reference proteome</keyword>
<feature type="domain" description="Temptin Cys/Cys disulfide" evidence="6">
    <location>
        <begin position="25"/>
        <end position="141"/>
    </location>
</feature>
<dbReference type="Pfam" id="PF03712">
    <property type="entry name" value="Cu2_monoox_C"/>
    <property type="match status" value="1"/>
</dbReference>
<evidence type="ECO:0000259" key="6">
    <source>
        <dbReference type="Pfam" id="PF24784"/>
    </source>
</evidence>
<evidence type="ECO:0000256" key="2">
    <source>
        <dbReference type="ARBA" id="ARBA00023180"/>
    </source>
</evidence>
<dbReference type="PANTHER" id="PTHR10157:SF23">
    <property type="entry name" value="MOXD1 HOMOLOG 1"/>
    <property type="match status" value="1"/>
</dbReference>
<dbReference type="GO" id="GO:0004500">
    <property type="term" value="F:dopamine beta-monooxygenase activity"/>
    <property type="evidence" value="ECO:0007669"/>
    <property type="project" value="InterPro"/>
</dbReference>
<dbReference type="InterPro" id="IPR008977">
    <property type="entry name" value="PHM/PNGase_F_dom_sf"/>
</dbReference>
<evidence type="ECO:0000313" key="8">
    <source>
        <dbReference type="Proteomes" id="UP001489004"/>
    </source>
</evidence>
<evidence type="ECO:0000259" key="4">
    <source>
        <dbReference type="Pfam" id="PF01082"/>
    </source>
</evidence>
<sequence>MRCSACVRLAHLAVAWAVLSAAVATAYPENRYRIPNGNRVPCPPYDTSGPCSKENHAGEVVGYCLGLGHTKCKGGGPLNAFGKDFAEAGQLWTKELCEKDSDGDGQTNGEELGDPCCVWHPKLDESELPAHLKDYAVSHPGNAASLSPDPILRGSEACQLDHTKHHGSSLEELTFHNARWVGGNDTYFVFDFLIEDFEIPTNETNYVDFLFNLPSNATYDIVSIEAIIGDAGKTLLHHIDLRPCSRLTEAPGTGMVQHGGHATAPGGCGDVVYIFVPGTKAWGFPAEAGLRCGKGTERRAFNIGAHYHNPDHLSGQVDRSGLRLHLTTNLRKGDIGMLWAGAISGLVGSIPPGHKSWYSSTSCRVQLDRTQYPGGIHFFTHLPHIHKLGYRLWSDHMRMQVVQDEFGHQKSRWVKIGELGREEHYSYKAGRYGNLGEPGINVLPGDMITTTCIYDSTNQTEVIRGGLGSNDEMCIHFLFYYPADAYGANRQCIGTIHSGDLPGGAMAMQDFVEEEPIAADWYTALADGRIMCERAAMPDELHFNKILETVQKRCGDQWKNLRDIHVTNGIWNRPAPAECSPDCARFLYNLMACSAHHNAVQAGSLLDATMLLEPYVDRACSQFLVNGELREQHEAETAPDIYGPRAKSKFAQRA</sequence>
<keyword evidence="1" id="KW-1015">Disulfide bond</keyword>
<comment type="caution">
    <text evidence="7">The sequence shown here is derived from an EMBL/GenBank/DDBJ whole genome shotgun (WGS) entry which is preliminary data.</text>
</comment>
<protein>
    <submittedName>
        <fullName evidence="7">Uncharacterized protein</fullName>
    </submittedName>
</protein>
<dbReference type="Proteomes" id="UP001489004">
    <property type="component" value="Unassembled WGS sequence"/>
</dbReference>
<evidence type="ECO:0000313" key="7">
    <source>
        <dbReference type="EMBL" id="KAK9824478.1"/>
    </source>
</evidence>
<feature type="domain" description="Copper type II ascorbate-dependent monooxygenase N-terminal" evidence="4">
    <location>
        <begin position="190"/>
        <end position="313"/>
    </location>
</feature>
<name>A0AAW1QSK6_9CHLO</name>
<dbReference type="Pfam" id="PF24784">
    <property type="entry name" value="Temptin_C"/>
    <property type="match status" value="1"/>
</dbReference>
<dbReference type="InterPro" id="IPR014784">
    <property type="entry name" value="Cu2_ascorb_mOase-like_C"/>
</dbReference>
<keyword evidence="2" id="KW-0325">Glycoprotein</keyword>
<dbReference type="SUPFAM" id="SSF49742">
    <property type="entry name" value="PHM/PNGase F"/>
    <property type="match status" value="2"/>
</dbReference>
<dbReference type="InterPro" id="IPR024548">
    <property type="entry name" value="Cu2_monoox_C"/>
</dbReference>
<feature type="chain" id="PRO_5043856022" evidence="3">
    <location>
        <begin position="27"/>
        <end position="654"/>
    </location>
</feature>
<gene>
    <name evidence="7" type="ORF">WJX72_010665</name>
</gene>
<dbReference type="InterPro" id="IPR057626">
    <property type="entry name" value="S-S_Temptin"/>
</dbReference>
<dbReference type="EMBL" id="JALJOR010000002">
    <property type="protein sequence ID" value="KAK9824478.1"/>
    <property type="molecule type" value="Genomic_DNA"/>
</dbReference>
<dbReference type="Gene3D" id="2.60.120.230">
    <property type="match status" value="1"/>
</dbReference>
<evidence type="ECO:0000259" key="5">
    <source>
        <dbReference type="Pfam" id="PF03712"/>
    </source>
</evidence>
<dbReference type="AlphaFoldDB" id="A0AAW1QSK6"/>
<evidence type="ECO:0000256" key="3">
    <source>
        <dbReference type="SAM" id="SignalP"/>
    </source>
</evidence>
<dbReference type="GO" id="GO:0005507">
    <property type="term" value="F:copper ion binding"/>
    <property type="evidence" value="ECO:0007669"/>
    <property type="project" value="InterPro"/>
</dbReference>
<dbReference type="InterPro" id="IPR036939">
    <property type="entry name" value="Cu2_ascorb_mOase_N_sf"/>
</dbReference>
<feature type="signal peptide" evidence="3">
    <location>
        <begin position="1"/>
        <end position="26"/>
    </location>
</feature>
<dbReference type="PANTHER" id="PTHR10157">
    <property type="entry name" value="DOPAMINE BETA HYDROXYLASE RELATED"/>
    <property type="match status" value="1"/>
</dbReference>
<evidence type="ECO:0000256" key="1">
    <source>
        <dbReference type="ARBA" id="ARBA00023157"/>
    </source>
</evidence>
<reference evidence="7 8" key="1">
    <citation type="journal article" date="2024" name="Nat. Commun.">
        <title>Phylogenomics reveals the evolutionary origins of lichenization in chlorophyte algae.</title>
        <authorList>
            <person name="Puginier C."/>
            <person name="Libourel C."/>
            <person name="Otte J."/>
            <person name="Skaloud P."/>
            <person name="Haon M."/>
            <person name="Grisel S."/>
            <person name="Petersen M."/>
            <person name="Berrin J.G."/>
            <person name="Delaux P.M."/>
            <person name="Dal Grande F."/>
            <person name="Keller J."/>
        </authorList>
    </citation>
    <scope>NUCLEOTIDE SEQUENCE [LARGE SCALE GENOMIC DNA]</scope>
    <source>
        <strain evidence="7 8">SAG 2043</strain>
    </source>
</reference>
<proteinExistence type="predicted"/>
<feature type="domain" description="Copper type II ascorbate-dependent monooxygenase C-terminal" evidence="5">
    <location>
        <begin position="336"/>
        <end position="483"/>
    </location>
</feature>
<keyword evidence="3" id="KW-0732">Signal</keyword>
<dbReference type="Gene3D" id="2.60.120.310">
    <property type="entry name" value="Copper type II, ascorbate-dependent monooxygenase, N-terminal domain"/>
    <property type="match status" value="1"/>
</dbReference>
<organism evidence="7 8">
    <name type="scientific">[Myrmecia] bisecta</name>
    <dbReference type="NCBI Taxonomy" id="41462"/>
    <lineage>
        <taxon>Eukaryota</taxon>
        <taxon>Viridiplantae</taxon>
        <taxon>Chlorophyta</taxon>
        <taxon>core chlorophytes</taxon>
        <taxon>Trebouxiophyceae</taxon>
        <taxon>Trebouxiales</taxon>
        <taxon>Trebouxiaceae</taxon>
        <taxon>Myrmecia</taxon>
    </lineage>
</organism>
<dbReference type="InterPro" id="IPR000323">
    <property type="entry name" value="Cu2_ascorb_mOase_N"/>
</dbReference>
<accession>A0AAW1QSK6</accession>
<dbReference type="Pfam" id="PF01082">
    <property type="entry name" value="Cu2_monooxygen"/>
    <property type="match status" value="1"/>
</dbReference>
<dbReference type="InterPro" id="IPR000945">
    <property type="entry name" value="DBH-like"/>
</dbReference>